<dbReference type="GeneID" id="42001712"/>
<dbReference type="Pfam" id="PF03949">
    <property type="entry name" value="Malic_M"/>
    <property type="match status" value="1"/>
</dbReference>
<evidence type="ECO:0000256" key="7">
    <source>
        <dbReference type="PIRSR" id="PIRSR000106-3"/>
    </source>
</evidence>
<dbReference type="PIRSF" id="PIRSF000106">
    <property type="entry name" value="ME"/>
    <property type="match status" value="1"/>
</dbReference>
<feature type="binding site" evidence="6">
    <location>
        <position position="413"/>
    </location>
    <ligand>
        <name>(S)-malate</name>
        <dbReference type="ChEBI" id="CHEBI:15589"/>
    </ligand>
</feature>
<dbReference type="InterPro" id="IPR036291">
    <property type="entry name" value="NAD(P)-bd_dom_sf"/>
</dbReference>
<dbReference type="GO" id="GO:0046872">
    <property type="term" value="F:metal ion binding"/>
    <property type="evidence" value="ECO:0007669"/>
    <property type="project" value="UniProtKB-KW"/>
</dbReference>
<comment type="cofactor">
    <cofactor evidence="1">
        <name>Mn(2+)</name>
        <dbReference type="ChEBI" id="CHEBI:29035"/>
    </cofactor>
</comment>
<evidence type="ECO:0000256" key="5">
    <source>
        <dbReference type="PIRSR" id="PIRSR000106-1"/>
    </source>
</evidence>
<feature type="domain" description="Malic enzyme NAD-binding" evidence="9">
    <location>
        <begin position="270"/>
        <end position="528"/>
    </location>
</feature>
<keyword evidence="3 7" id="KW-0479">Metal-binding</keyword>
<comment type="caution">
    <text evidence="11">The sequence shown here is derived from an EMBL/GenBank/DDBJ whole genome shotgun (WGS) entry which is preliminary data.</text>
</comment>
<evidence type="ECO:0000256" key="8">
    <source>
        <dbReference type="RuleBase" id="RU003426"/>
    </source>
</evidence>
<dbReference type="PROSITE" id="PS00331">
    <property type="entry name" value="MALIC_ENZYMES"/>
    <property type="match status" value="1"/>
</dbReference>
<dbReference type="InterPro" id="IPR046346">
    <property type="entry name" value="Aminoacid_DH-like_N_sf"/>
</dbReference>
<feature type="active site" description="Proton acceptor" evidence="5">
    <location>
        <position position="174"/>
    </location>
</feature>
<dbReference type="PANTHER" id="PTHR23406">
    <property type="entry name" value="MALIC ENZYME-RELATED"/>
    <property type="match status" value="1"/>
</dbReference>
<keyword evidence="12" id="KW-1185">Reference proteome</keyword>
<dbReference type="Gene3D" id="3.40.50.720">
    <property type="entry name" value="NAD(P)-binding Rossmann-like Domain"/>
    <property type="match status" value="1"/>
</dbReference>
<dbReference type="Gene3D" id="3.40.50.10380">
    <property type="entry name" value="Malic enzyme, N-terminal domain"/>
    <property type="match status" value="1"/>
</dbReference>
<dbReference type="OrthoDB" id="5365701at2759"/>
<dbReference type="PRINTS" id="PR00072">
    <property type="entry name" value="MALOXRDTASE"/>
</dbReference>
<dbReference type="InterPro" id="IPR001891">
    <property type="entry name" value="Malic_OxRdtase"/>
</dbReference>
<sequence>MLTPSVVAPSESNNSFLTDTFTNQGTALTMAMRTANHLRGRIPTSAVETIQQQCQRCLHFMNTCCTTDLDKYNYLQRLKYEDITLFYRLVVDNLSLMAPLIYTPTIGEACVKFSTLYTPAHRDGLFLSMADLPYLDEIMMDVPYDMSLAVMTDGSRILGLGDLGLNGMGIPQGKLALYIAAAGFNPTKTLAISLDLGTNTESIRNDPFYLGARTARPNDAVFFDFVDKVMAAVYRRWPRILVQFEDFSTDHAFDTLARYRDKYLTFNDDIQGTGAVILSGFINAVKMSGVAMKDHRVLFFGAGSAGVGVATQLAEHVAEACGISIEQARGFFWMVDSKGLITADRGDKLQEHKVSWARKDNKGIQYKTLLEVLQYAKPTCLIGLATIGGAFDAEILVDMAQMNQRPIIMPLSNPLTNAECTFADAVKYTHGRCLFASGTAFPVCEHPTTKKILTPGQGNNMYIFPGLGLGSVIAGAKHVTDTMVNTAAVTLANSLTQDEISEGLLYPRLARIREISAEIARDVALCAVREGLARDANVISMVGSNPKDAAVSAKLLAHIKNLMYAPVYPKPAKI</sequence>
<feature type="domain" description="Malic enzyme N-terminal" evidence="10">
    <location>
        <begin position="79"/>
        <end position="260"/>
    </location>
</feature>
<feature type="binding site" evidence="6">
    <location>
        <position position="156"/>
    </location>
    <ligand>
        <name>(S)-malate</name>
        <dbReference type="ChEBI" id="CHEBI:15589"/>
    </ligand>
</feature>
<dbReference type="InterPro" id="IPR012302">
    <property type="entry name" value="Malic_NAD-bd"/>
</dbReference>
<evidence type="ECO:0000259" key="10">
    <source>
        <dbReference type="SMART" id="SM01274"/>
    </source>
</evidence>
<reference evidence="11 12" key="1">
    <citation type="journal article" date="2019" name="Sci. Rep.">
        <title>Comparative genomics of chytrid fungi reveal insights into the obligate biotrophic and pathogenic lifestyle of Synchytrium endobioticum.</title>
        <authorList>
            <person name="van de Vossenberg B.T.L.H."/>
            <person name="Warris S."/>
            <person name="Nguyen H.D.T."/>
            <person name="van Gent-Pelzer M.P.E."/>
            <person name="Joly D.L."/>
            <person name="van de Geest H.C."/>
            <person name="Bonants P.J.M."/>
            <person name="Smith D.S."/>
            <person name="Levesque C.A."/>
            <person name="van der Lee T.A.J."/>
        </authorList>
    </citation>
    <scope>NUCLEOTIDE SEQUENCE [LARGE SCALE GENOMIC DNA]</scope>
    <source>
        <strain evidence="11 12">JEL517</strain>
    </source>
</reference>
<dbReference type="RefSeq" id="XP_031027643.1">
    <property type="nucleotide sequence ID" value="XM_031166415.1"/>
</dbReference>
<gene>
    <name evidence="11" type="primary">MAE1</name>
    <name evidence="11" type="ORF">SmJEL517_g00486</name>
</gene>
<evidence type="ECO:0000259" key="9">
    <source>
        <dbReference type="SMART" id="SM00919"/>
    </source>
</evidence>
<dbReference type="PANTHER" id="PTHR23406:SF32">
    <property type="entry name" value="NADP-DEPENDENT MALIC ENZYME"/>
    <property type="match status" value="1"/>
</dbReference>
<protein>
    <recommendedName>
        <fullName evidence="8">Malic enzyme</fullName>
    </recommendedName>
</protein>
<dbReference type="SUPFAM" id="SSF53223">
    <property type="entry name" value="Aminoacid dehydrogenase-like, N-terminal domain"/>
    <property type="match status" value="1"/>
</dbReference>
<dbReference type="SMART" id="SM00919">
    <property type="entry name" value="Malic_M"/>
    <property type="match status" value="1"/>
</dbReference>
<evidence type="ECO:0000256" key="3">
    <source>
        <dbReference type="ARBA" id="ARBA00022723"/>
    </source>
</evidence>
<dbReference type="STRING" id="1806994.A0A507CDN8"/>
<proteinExistence type="inferred from homology"/>
<evidence type="ECO:0000313" key="12">
    <source>
        <dbReference type="Proteomes" id="UP000319731"/>
    </source>
</evidence>
<dbReference type="CDD" id="cd05312">
    <property type="entry name" value="NAD_bind_1_malic_enz"/>
    <property type="match status" value="1"/>
</dbReference>
<dbReference type="SUPFAM" id="SSF51735">
    <property type="entry name" value="NAD(P)-binding Rossmann-fold domains"/>
    <property type="match status" value="1"/>
</dbReference>
<dbReference type="GO" id="GO:0004471">
    <property type="term" value="F:malate dehydrogenase (decarboxylating) (NAD+) activity"/>
    <property type="evidence" value="ECO:0007669"/>
    <property type="project" value="TreeGrafter"/>
</dbReference>
<feature type="binding site" evidence="6">
    <location>
        <position position="459"/>
    </location>
    <ligand>
        <name>(S)-malate</name>
        <dbReference type="ChEBI" id="CHEBI:15589"/>
    </ligand>
</feature>
<evidence type="ECO:0000256" key="4">
    <source>
        <dbReference type="ARBA" id="ARBA00023002"/>
    </source>
</evidence>
<evidence type="ECO:0000256" key="1">
    <source>
        <dbReference type="ARBA" id="ARBA00001936"/>
    </source>
</evidence>
<dbReference type="Proteomes" id="UP000319731">
    <property type="component" value="Unassembled WGS sequence"/>
</dbReference>
<keyword evidence="4 8" id="KW-0560">Oxidoreductase</keyword>
<evidence type="ECO:0000313" key="11">
    <source>
        <dbReference type="EMBL" id="TPX37732.1"/>
    </source>
</evidence>
<dbReference type="InterPro" id="IPR015884">
    <property type="entry name" value="Malic_enzyme_CS"/>
</dbReference>
<accession>A0A507CDN8</accession>
<dbReference type="GO" id="GO:0005739">
    <property type="term" value="C:mitochondrion"/>
    <property type="evidence" value="ECO:0007669"/>
    <property type="project" value="TreeGrafter"/>
</dbReference>
<feature type="binding site" evidence="7">
    <location>
        <position position="246"/>
    </location>
    <ligand>
        <name>a divalent metal cation</name>
        <dbReference type="ChEBI" id="CHEBI:60240"/>
    </ligand>
</feature>
<name>A0A507CDN8_9FUNG</name>
<comment type="similarity">
    <text evidence="2 8">Belongs to the malic enzymes family.</text>
</comment>
<dbReference type="AlphaFoldDB" id="A0A507CDN8"/>
<dbReference type="InterPro" id="IPR037062">
    <property type="entry name" value="Malic_N_dom_sf"/>
</dbReference>
<feature type="binding site" evidence="7">
    <location>
        <position position="245"/>
    </location>
    <ligand>
        <name>a divalent metal cation</name>
        <dbReference type="ChEBI" id="CHEBI:60240"/>
    </ligand>
</feature>
<feature type="active site" description="Proton donor" evidence="5">
    <location>
        <position position="102"/>
    </location>
</feature>
<dbReference type="FunFam" id="3.40.50.720:FF:000182">
    <property type="entry name" value="NAD-dependent malic enzyme"/>
    <property type="match status" value="1"/>
</dbReference>
<dbReference type="Pfam" id="PF00390">
    <property type="entry name" value="malic"/>
    <property type="match status" value="1"/>
</dbReference>
<dbReference type="SMART" id="SM01274">
    <property type="entry name" value="malic"/>
    <property type="match status" value="1"/>
</dbReference>
<feature type="binding site" evidence="7">
    <location>
        <position position="269"/>
    </location>
    <ligand>
        <name>a divalent metal cation</name>
        <dbReference type="ChEBI" id="CHEBI:60240"/>
    </ligand>
</feature>
<dbReference type="EMBL" id="QEAO01000002">
    <property type="protein sequence ID" value="TPX37732.1"/>
    <property type="molecule type" value="Genomic_DNA"/>
</dbReference>
<dbReference type="GO" id="GO:0051287">
    <property type="term" value="F:NAD binding"/>
    <property type="evidence" value="ECO:0007669"/>
    <property type="project" value="InterPro"/>
</dbReference>
<dbReference type="InterPro" id="IPR012301">
    <property type="entry name" value="Malic_N_dom"/>
</dbReference>
<evidence type="ECO:0000256" key="6">
    <source>
        <dbReference type="PIRSR" id="PIRSR000106-2"/>
    </source>
</evidence>
<dbReference type="GO" id="GO:0006108">
    <property type="term" value="P:malate metabolic process"/>
    <property type="evidence" value="ECO:0007669"/>
    <property type="project" value="TreeGrafter"/>
</dbReference>
<comment type="cofactor">
    <cofactor evidence="7">
        <name>Mg(2+)</name>
        <dbReference type="ChEBI" id="CHEBI:18420"/>
    </cofactor>
    <cofactor evidence="7">
        <name>Mn(2+)</name>
        <dbReference type="ChEBI" id="CHEBI:29035"/>
    </cofactor>
    <text evidence="7">Divalent metal cations. Prefers magnesium or manganese.</text>
</comment>
<dbReference type="NCBIfam" id="NF010052">
    <property type="entry name" value="PRK13529.1"/>
    <property type="match status" value="1"/>
</dbReference>
<organism evidence="11 12">
    <name type="scientific">Synchytrium microbalum</name>
    <dbReference type="NCBI Taxonomy" id="1806994"/>
    <lineage>
        <taxon>Eukaryota</taxon>
        <taxon>Fungi</taxon>
        <taxon>Fungi incertae sedis</taxon>
        <taxon>Chytridiomycota</taxon>
        <taxon>Chytridiomycota incertae sedis</taxon>
        <taxon>Chytridiomycetes</taxon>
        <taxon>Synchytriales</taxon>
        <taxon>Synchytriaceae</taxon>
        <taxon>Synchytrium</taxon>
    </lineage>
</organism>
<evidence type="ECO:0000256" key="2">
    <source>
        <dbReference type="ARBA" id="ARBA00008785"/>
    </source>
</evidence>